<feature type="domain" description="Penicillin-binding protein transpeptidase" evidence="25">
    <location>
        <begin position="445"/>
        <end position="683"/>
    </location>
</feature>
<keyword evidence="15" id="KW-0133">Cell shape</keyword>
<dbReference type="OrthoDB" id="9766909at2"/>
<evidence type="ECO:0000256" key="2">
    <source>
        <dbReference type="ARBA" id="ARBA00004752"/>
    </source>
</evidence>
<comment type="similarity">
    <text evidence="3">In the C-terminal section; belongs to the transpeptidase family.</text>
</comment>
<dbReference type="InterPro" id="IPR050396">
    <property type="entry name" value="Glycosyltr_51/Transpeptidase"/>
</dbReference>
<proteinExistence type="inferred from homology"/>
<keyword evidence="16" id="KW-0573">Peptidoglycan synthesis</keyword>
<keyword evidence="17" id="KW-0511">Multifunctional enzyme</keyword>
<evidence type="ECO:0000256" key="22">
    <source>
        <dbReference type="ARBA" id="ARBA00049902"/>
    </source>
</evidence>
<dbReference type="Pfam" id="PF07886">
    <property type="entry name" value="BA14K"/>
    <property type="match status" value="1"/>
</dbReference>
<dbReference type="GO" id="GO:0009252">
    <property type="term" value="P:peptidoglycan biosynthetic process"/>
    <property type="evidence" value="ECO:0007669"/>
    <property type="project" value="UniProtKB-UniPathway"/>
</dbReference>
<dbReference type="EC" id="2.4.99.28" evidence="21"/>
<dbReference type="EC" id="3.4.16.4" evidence="6"/>
<evidence type="ECO:0000313" key="28">
    <source>
        <dbReference type="Proteomes" id="UP000278823"/>
    </source>
</evidence>
<dbReference type="InterPro" id="IPR012413">
    <property type="entry name" value="BA14K"/>
</dbReference>
<evidence type="ECO:0000256" key="24">
    <source>
        <dbReference type="SAM" id="Phobius"/>
    </source>
</evidence>
<evidence type="ECO:0000256" key="8">
    <source>
        <dbReference type="ARBA" id="ARBA00022475"/>
    </source>
</evidence>
<feature type="region of interest" description="Disordered" evidence="23">
    <location>
        <begin position="1"/>
        <end position="52"/>
    </location>
</feature>
<dbReference type="AlphaFoldDB" id="A0A3S0RB14"/>
<dbReference type="EMBL" id="RJTH01000002">
    <property type="protein sequence ID" value="RUM25786.1"/>
    <property type="molecule type" value="Genomic_DNA"/>
</dbReference>
<dbReference type="UniPathway" id="UPA00219"/>
<dbReference type="SUPFAM" id="SSF53955">
    <property type="entry name" value="Lysozyme-like"/>
    <property type="match status" value="1"/>
</dbReference>
<evidence type="ECO:0000256" key="3">
    <source>
        <dbReference type="ARBA" id="ARBA00007090"/>
    </source>
</evidence>
<comment type="caution">
    <text evidence="27">The sequence shown here is derived from an EMBL/GenBank/DDBJ whole genome shotgun (WGS) entry which is preliminary data.</text>
</comment>
<evidence type="ECO:0000256" key="18">
    <source>
        <dbReference type="ARBA" id="ARBA00023316"/>
    </source>
</evidence>
<dbReference type="GO" id="GO:0009002">
    <property type="term" value="F:serine-type D-Ala-D-Ala carboxypeptidase activity"/>
    <property type="evidence" value="ECO:0007669"/>
    <property type="project" value="UniProtKB-EC"/>
</dbReference>
<evidence type="ECO:0000256" key="10">
    <source>
        <dbReference type="ARBA" id="ARBA00022670"/>
    </source>
</evidence>
<evidence type="ECO:0000256" key="1">
    <source>
        <dbReference type="ARBA" id="ARBA00004167"/>
    </source>
</evidence>
<evidence type="ECO:0000256" key="23">
    <source>
        <dbReference type="SAM" id="MobiDB-lite"/>
    </source>
</evidence>
<dbReference type="GO" id="GO:0008360">
    <property type="term" value="P:regulation of cell shape"/>
    <property type="evidence" value="ECO:0007669"/>
    <property type="project" value="UniProtKB-KW"/>
</dbReference>
<evidence type="ECO:0000256" key="13">
    <source>
        <dbReference type="ARBA" id="ARBA00022734"/>
    </source>
</evidence>
<dbReference type="NCBIfam" id="TIGR02074">
    <property type="entry name" value="PBP_1a_fam"/>
    <property type="match status" value="1"/>
</dbReference>
<dbReference type="InterPro" id="IPR012338">
    <property type="entry name" value="Beta-lactam/transpept-like"/>
</dbReference>
<gene>
    <name evidence="27" type="ORF">EFQ99_05605</name>
</gene>
<evidence type="ECO:0000256" key="15">
    <source>
        <dbReference type="ARBA" id="ARBA00022960"/>
    </source>
</evidence>
<accession>A0A3S0RB14</accession>
<keyword evidence="14" id="KW-0378">Hydrolase</keyword>
<evidence type="ECO:0000256" key="19">
    <source>
        <dbReference type="ARBA" id="ARBA00025321"/>
    </source>
</evidence>
<dbReference type="InterPro" id="IPR023346">
    <property type="entry name" value="Lysozyme-like_dom_sf"/>
</dbReference>
<evidence type="ECO:0000256" key="4">
    <source>
        <dbReference type="ARBA" id="ARBA00007739"/>
    </source>
</evidence>
<reference evidence="28" key="1">
    <citation type="submission" date="2018-11" db="EMBL/GenBank/DDBJ databases">
        <title>Rhizobium chutanense sp. nov., isolated from root nodules of Phaseolus vulgaris in China.</title>
        <authorList>
            <person name="Huo Y."/>
        </authorList>
    </citation>
    <scope>NUCLEOTIDE SEQUENCE [LARGE SCALE GENOMIC DNA]</scope>
    <source>
        <strain evidence="28">CCBAU 65647</strain>
    </source>
</reference>
<organism evidence="27 28">
    <name type="scientific">Rhizobium vallis</name>
    <dbReference type="NCBI Taxonomy" id="634290"/>
    <lineage>
        <taxon>Bacteria</taxon>
        <taxon>Pseudomonadati</taxon>
        <taxon>Pseudomonadota</taxon>
        <taxon>Alphaproteobacteria</taxon>
        <taxon>Hyphomicrobiales</taxon>
        <taxon>Rhizobiaceae</taxon>
        <taxon>Rhizobium/Agrobacterium group</taxon>
        <taxon>Rhizobium</taxon>
    </lineage>
</organism>
<dbReference type="GO" id="GO:0030288">
    <property type="term" value="C:outer membrane-bounded periplasmic space"/>
    <property type="evidence" value="ECO:0007669"/>
    <property type="project" value="TreeGrafter"/>
</dbReference>
<keyword evidence="8" id="KW-1003">Cell membrane</keyword>
<keyword evidence="9" id="KW-0121">Carboxypeptidase</keyword>
<dbReference type="InterPro" id="IPR036950">
    <property type="entry name" value="PBP_transglycosylase"/>
</dbReference>
<evidence type="ECO:0000256" key="12">
    <source>
        <dbReference type="ARBA" id="ARBA00022679"/>
    </source>
</evidence>
<comment type="similarity">
    <text evidence="4">In the N-terminal section; belongs to the glycosyltransferase 51 family.</text>
</comment>
<evidence type="ECO:0000256" key="7">
    <source>
        <dbReference type="ARBA" id="ARBA00020552"/>
    </source>
</evidence>
<comment type="pathway">
    <text evidence="2">Cell wall biogenesis; peptidoglycan biosynthesis.</text>
</comment>
<dbReference type="GO" id="GO:0016020">
    <property type="term" value="C:membrane"/>
    <property type="evidence" value="ECO:0007669"/>
    <property type="project" value="UniProtKB-SubCell"/>
</dbReference>
<dbReference type="GO" id="GO:0008955">
    <property type="term" value="F:peptidoglycan glycosyltransferase activity"/>
    <property type="evidence" value="ECO:0007669"/>
    <property type="project" value="UniProtKB-EC"/>
</dbReference>
<dbReference type="SUPFAM" id="SSF56601">
    <property type="entry name" value="beta-lactamase/transpeptidase-like"/>
    <property type="match status" value="1"/>
</dbReference>
<keyword evidence="24" id="KW-1133">Transmembrane helix</keyword>
<comment type="similarity">
    <text evidence="5">Belongs to the BA14k family.</text>
</comment>
<comment type="function">
    <text evidence="19">Has immunoglobulin-binding and hemagglutination properties, and can bind to mannose. Essential for virulence. May be involved in LPS biosynthesis or polysaccharide transport.</text>
</comment>
<keyword evidence="13" id="KW-0430">Lectin</keyword>
<dbReference type="PANTHER" id="PTHR32282">
    <property type="entry name" value="BINDING PROTEIN TRANSPEPTIDASE, PUTATIVE-RELATED"/>
    <property type="match status" value="1"/>
</dbReference>
<comment type="subcellular location">
    <subcellularLocation>
        <location evidence="1">Membrane</location>
        <topology evidence="1">Single-pass membrane protein</topology>
    </subcellularLocation>
</comment>
<evidence type="ECO:0000256" key="11">
    <source>
        <dbReference type="ARBA" id="ARBA00022676"/>
    </source>
</evidence>
<evidence type="ECO:0000313" key="27">
    <source>
        <dbReference type="EMBL" id="RUM25786.1"/>
    </source>
</evidence>
<evidence type="ECO:0000256" key="6">
    <source>
        <dbReference type="ARBA" id="ARBA00012448"/>
    </source>
</evidence>
<dbReference type="RefSeq" id="WP_126919666.1">
    <property type="nucleotide sequence ID" value="NZ_ML133687.1"/>
</dbReference>
<keyword evidence="24" id="KW-0812">Transmembrane</keyword>
<dbReference type="GO" id="GO:0071555">
    <property type="term" value="P:cell wall organization"/>
    <property type="evidence" value="ECO:0007669"/>
    <property type="project" value="UniProtKB-KW"/>
</dbReference>
<dbReference type="Proteomes" id="UP000278823">
    <property type="component" value="Unassembled WGS sequence"/>
</dbReference>
<evidence type="ECO:0000259" key="26">
    <source>
        <dbReference type="Pfam" id="PF00912"/>
    </source>
</evidence>
<protein>
    <recommendedName>
        <fullName evidence="7">Lectin-like protein BA14k</fullName>
        <ecNumber evidence="21">2.4.99.28</ecNumber>
        <ecNumber evidence="6">3.4.16.4</ecNumber>
    </recommendedName>
</protein>
<evidence type="ECO:0000256" key="14">
    <source>
        <dbReference type="ARBA" id="ARBA00022801"/>
    </source>
</evidence>
<evidence type="ECO:0000256" key="5">
    <source>
        <dbReference type="ARBA" id="ARBA00010270"/>
    </source>
</evidence>
<evidence type="ECO:0000256" key="9">
    <source>
        <dbReference type="ARBA" id="ARBA00022645"/>
    </source>
</evidence>
<evidence type="ECO:0000256" key="21">
    <source>
        <dbReference type="ARBA" id="ARBA00044770"/>
    </source>
</evidence>
<dbReference type="Gene3D" id="3.40.710.10">
    <property type="entry name" value="DD-peptidase/beta-lactamase superfamily"/>
    <property type="match status" value="1"/>
</dbReference>
<keyword evidence="18" id="KW-0961">Cell wall biogenesis/degradation</keyword>
<keyword evidence="10" id="KW-0645">Protease</keyword>
<dbReference type="InterPro" id="IPR001460">
    <property type="entry name" value="PCN-bd_Tpept"/>
</dbReference>
<dbReference type="Pfam" id="PF00905">
    <property type="entry name" value="Transpeptidase"/>
    <property type="match status" value="1"/>
</dbReference>
<dbReference type="Pfam" id="PF00912">
    <property type="entry name" value="Transgly"/>
    <property type="match status" value="1"/>
</dbReference>
<feature type="compositionally biased region" description="Polar residues" evidence="23">
    <location>
        <begin position="10"/>
        <end position="40"/>
    </location>
</feature>
<keyword evidence="11" id="KW-0328">Glycosyltransferase</keyword>
<feature type="domain" description="Glycosyl transferase family 51" evidence="26">
    <location>
        <begin position="193"/>
        <end position="356"/>
    </location>
</feature>
<dbReference type="GO" id="GO:0006508">
    <property type="term" value="P:proteolysis"/>
    <property type="evidence" value="ECO:0007669"/>
    <property type="project" value="UniProtKB-KW"/>
</dbReference>
<evidence type="ECO:0000256" key="17">
    <source>
        <dbReference type="ARBA" id="ARBA00023268"/>
    </source>
</evidence>
<evidence type="ECO:0000256" key="16">
    <source>
        <dbReference type="ARBA" id="ARBA00022984"/>
    </source>
</evidence>
<comment type="catalytic activity">
    <reaction evidence="20">
        <text>Preferential cleavage: (Ac)2-L-Lys-D-Ala-|-D-Ala. Also transpeptidation of peptidyl-alanyl moieties that are N-acyl substituents of D-alanine.</text>
        <dbReference type="EC" id="3.4.16.4"/>
    </reaction>
</comment>
<comment type="catalytic activity">
    <reaction evidence="22">
        <text>[GlcNAc-(1-&gt;4)-Mur2Ac(oyl-L-Ala-gamma-D-Glu-L-Lys-D-Ala-D-Ala)](n)-di-trans,octa-cis-undecaprenyl diphosphate + beta-D-GlcNAc-(1-&gt;4)-Mur2Ac(oyl-L-Ala-gamma-D-Glu-L-Lys-D-Ala-D-Ala)-di-trans,octa-cis-undecaprenyl diphosphate = [GlcNAc-(1-&gt;4)-Mur2Ac(oyl-L-Ala-gamma-D-Glu-L-Lys-D-Ala-D-Ala)](n+1)-di-trans,octa-cis-undecaprenyl diphosphate + di-trans,octa-cis-undecaprenyl diphosphate + H(+)</text>
        <dbReference type="Rhea" id="RHEA:23708"/>
        <dbReference type="Rhea" id="RHEA-COMP:9602"/>
        <dbReference type="Rhea" id="RHEA-COMP:9603"/>
        <dbReference type="ChEBI" id="CHEBI:15378"/>
        <dbReference type="ChEBI" id="CHEBI:58405"/>
        <dbReference type="ChEBI" id="CHEBI:60033"/>
        <dbReference type="ChEBI" id="CHEBI:78435"/>
        <dbReference type="EC" id="2.4.99.28"/>
    </reaction>
</comment>
<dbReference type="GO" id="GO:0008658">
    <property type="term" value="F:penicillin binding"/>
    <property type="evidence" value="ECO:0007669"/>
    <property type="project" value="InterPro"/>
</dbReference>
<dbReference type="FunFam" id="1.10.3810.10:FF:000001">
    <property type="entry name" value="Penicillin-binding protein 1A"/>
    <property type="match status" value="1"/>
</dbReference>
<keyword evidence="24" id="KW-0472">Membrane</keyword>
<sequence>MPSPPDSSDENAGNSATGRNQPADSATQRTASNSTGTTQCDDPRLPHGSFGQTRQAASNLLRALLQDLQASPGLARTKTATSFLRRKLGRSMRLVASPIPTKLVTATLAKAGRVIRDRDANPRESRPRRSLRAGWWKFAVGAVLLVCLLVATMLVWALKDVPWSEIRDGTLKPIVVLETADGGPLVRQGPYQGPYAQYDQFPSHLIDAVLSIEDRRFMDHFGIDPRGIGRAFLRNLEAGSVVEGGSTITQQLIKLQYLDSDRTIKRKIQEVVIAVWLEWKLGKREILTRYLNSVYLGAGATGMPAAARIYFNKDIGALDLPESAMLAGLLRAPSQWNPIDNFEGARQRTMVVLDAMATNGKITAPEAVEAKASFAKLHPTTPTPRSGSWFADWISPQASEIAGASPGSTTVRTTLVPQLQQIAEKVVKSALDGEGHAVGASQAALVAMTPDGAVVAMVGGRDYKASQFNRAVTAMRQPGSTFKLFVYYAALKAGFTLSDQVLDAPIDIDGWSPENSGGNYRGWVTLAEAFARSLNAASVALAEEVGLDNVIAAARELGIDAPLANTPSLALGTSEVNLLNLTSAYASVQLGRSPVKPWGIIDFQAAGQPKAFRVGSQSKPSVDLSPYQSNLLELLQLVVERGTGRGADPGTFAAGKTGTSQNNRDAWFVGFTESLVVGVWVGNDDDGPMKGVTGGALPAHIWRDFMRQATAEPTLNGVRSREAASDGQGAPQSCNITACSRSYRSFRPSDCSYQPYAGGRRLCEK</sequence>
<keyword evidence="12" id="KW-0808">Transferase</keyword>
<evidence type="ECO:0000259" key="25">
    <source>
        <dbReference type="Pfam" id="PF00905"/>
    </source>
</evidence>
<name>A0A3S0RB14_9HYPH</name>
<dbReference type="GO" id="GO:0030246">
    <property type="term" value="F:carbohydrate binding"/>
    <property type="evidence" value="ECO:0007669"/>
    <property type="project" value="UniProtKB-KW"/>
</dbReference>
<evidence type="ECO:0000256" key="20">
    <source>
        <dbReference type="ARBA" id="ARBA00034000"/>
    </source>
</evidence>
<dbReference type="Gene3D" id="1.10.3810.10">
    <property type="entry name" value="Biosynthetic peptidoglycan transglycosylase-like"/>
    <property type="match status" value="1"/>
</dbReference>
<keyword evidence="28" id="KW-1185">Reference proteome</keyword>
<feature type="transmembrane region" description="Helical" evidence="24">
    <location>
        <begin position="135"/>
        <end position="158"/>
    </location>
</feature>
<dbReference type="InterPro" id="IPR001264">
    <property type="entry name" value="Glyco_trans_51"/>
</dbReference>
<dbReference type="PANTHER" id="PTHR32282:SF33">
    <property type="entry name" value="PEPTIDOGLYCAN GLYCOSYLTRANSFERASE"/>
    <property type="match status" value="1"/>
</dbReference>